<keyword evidence="8" id="KW-1185">Reference proteome</keyword>
<dbReference type="InParanoid" id="E4Y1M3"/>
<gene>
    <name evidence="7" type="ORF">GSOID_T00014082001</name>
</gene>
<comment type="similarity">
    <text evidence="2">Belongs to the IFI6/IFI27 family.</text>
</comment>
<dbReference type="AlphaFoldDB" id="E4Y1M3"/>
<dbReference type="Pfam" id="PF06140">
    <property type="entry name" value="Ifi-6-16"/>
    <property type="match status" value="1"/>
</dbReference>
<protein>
    <submittedName>
        <fullName evidence="7">Uncharacterized protein</fullName>
    </submittedName>
</protein>
<keyword evidence="5 6" id="KW-0472">Membrane</keyword>
<evidence type="ECO:0000256" key="1">
    <source>
        <dbReference type="ARBA" id="ARBA00004141"/>
    </source>
</evidence>
<evidence type="ECO:0000313" key="8">
    <source>
        <dbReference type="Proteomes" id="UP000001307"/>
    </source>
</evidence>
<dbReference type="EMBL" id="FN653654">
    <property type="protein sequence ID" value="CBY15767.1"/>
    <property type="molecule type" value="Genomic_DNA"/>
</dbReference>
<dbReference type="PANTHER" id="PTHR16932:SF18">
    <property type="entry name" value="INTERFERON, ALPHA-INDUCIBLE PROTEIN 27-LIKE 2"/>
    <property type="match status" value="1"/>
</dbReference>
<dbReference type="InterPro" id="IPR038213">
    <property type="entry name" value="IFI6/IFI27-like_sf"/>
</dbReference>
<evidence type="ECO:0000256" key="4">
    <source>
        <dbReference type="ARBA" id="ARBA00022989"/>
    </source>
</evidence>
<sequence>MSGQINPVMAGGSQRYVAQFISSCKAHVILQITTNAGEEETSFVAPGETVSLLLPRGLALVNLVTSDLNNTALTKALENPSLEIADRISHRNVVSIENQGGHEFQISGGPTHGSQTTDWKPLTIDSNFDVSAKINLLPIMVSHTPDAGDKIARFARNNKTVLITSAVFGVAGAIVLPIALPLLGFGATGVAAGSIAASAQSAIYGGFTTGIFSALQSMGAAGVSAGTTAMLTAFGVATGAGIGALIKEDITHTISVARRIQNETKIQIISKEFKNIESVAVVNGKDEDGNRKLIFISTFGKSDKIYRYRFEFTKAVNDFEIQVPQTSADNWREFVPLDFDKVYGQELENIYVLKPRSQK</sequence>
<reference evidence="7" key="1">
    <citation type="journal article" date="2010" name="Science">
        <title>Plasticity of animal genome architecture unmasked by rapid evolution of a pelagic tunicate.</title>
        <authorList>
            <person name="Denoeud F."/>
            <person name="Henriet S."/>
            <person name="Mungpakdee S."/>
            <person name="Aury J.M."/>
            <person name="Da Silva C."/>
            <person name="Brinkmann H."/>
            <person name="Mikhaleva J."/>
            <person name="Olsen L.C."/>
            <person name="Jubin C."/>
            <person name="Canestro C."/>
            <person name="Bouquet J.M."/>
            <person name="Danks G."/>
            <person name="Poulain J."/>
            <person name="Campsteijn C."/>
            <person name="Adamski M."/>
            <person name="Cross I."/>
            <person name="Yadetie F."/>
            <person name="Muffato M."/>
            <person name="Louis A."/>
            <person name="Butcher S."/>
            <person name="Tsagkogeorga G."/>
            <person name="Konrad A."/>
            <person name="Singh S."/>
            <person name="Jensen M.F."/>
            <person name="Cong E.H."/>
            <person name="Eikeseth-Otteraa H."/>
            <person name="Noel B."/>
            <person name="Anthouard V."/>
            <person name="Porcel B.M."/>
            <person name="Kachouri-Lafond R."/>
            <person name="Nishino A."/>
            <person name="Ugolini M."/>
            <person name="Chourrout P."/>
            <person name="Nishida H."/>
            <person name="Aasland R."/>
            <person name="Huzurbazar S."/>
            <person name="Westhof E."/>
            <person name="Delsuc F."/>
            <person name="Lehrach H."/>
            <person name="Reinhardt R."/>
            <person name="Weissenbach J."/>
            <person name="Roy S.W."/>
            <person name="Artiguenave F."/>
            <person name="Postlethwait J.H."/>
            <person name="Manak J.R."/>
            <person name="Thompson E.M."/>
            <person name="Jaillon O."/>
            <person name="Du Pasquier L."/>
            <person name="Boudinot P."/>
            <person name="Liberles D.A."/>
            <person name="Volff J.N."/>
            <person name="Philippe H."/>
            <person name="Lenhard B."/>
            <person name="Roest Crollius H."/>
            <person name="Wincker P."/>
            <person name="Chourrout D."/>
        </authorList>
    </citation>
    <scope>NUCLEOTIDE SEQUENCE [LARGE SCALE GENOMIC DNA]</scope>
</reference>
<keyword evidence="4 6" id="KW-1133">Transmembrane helix</keyword>
<feature type="transmembrane region" description="Helical" evidence="6">
    <location>
        <begin position="185"/>
        <end position="207"/>
    </location>
</feature>
<proteinExistence type="inferred from homology"/>
<feature type="transmembrane region" description="Helical" evidence="6">
    <location>
        <begin position="160"/>
        <end position="179"/>
    </location>
</feature>
<dbReference type="OrthoDB" id="3068660at2759"/>
<dbReference type="PANTHER" id="PTHR16932">
    <property type="entry name" value="INTERFERON ALPHA-INDUCIBLE PROTEIN 27"/>
    <property type="match status" value="1"/>
</dbReference>
<evidence type="ECO:0000256" key="6">
    <source>
        <dbReference type="SAM" id="Phobius"/>
    </source>
</evidence>
<organism evidence="7">
    <name type="scientific">Oikopleura dioica</name>
    <name type="common">Tunicate</name>
    <dbReference type="NCBI Taxonomy" id="34765"/>
    <lineage>
        <taxon>Eukaryota</taxon>
        <taxon>Metazoa</taxon>
        <taxon>Chordata</taxon>
        <taxon>Tunicata</taxon>
        <taxon>Appendicularia</taxon>
        <taxon>Copelata</taxon>
        <taxon>Oikopleuridae</taxon>
        <taxon>Oikopleura</taxon>
    </lineage>
</organism>
<dbReference type="Proteomes" id="UP000001307">
    <property type="component" value="Unassembled WGS sequence"/>
</dbReference>
<accession>E4Y1M3</accession>
<evidence type="ECO:0000256" key="3">
    <source>
        <dbReference type="ARBA" id="ARBA00022692"/>
    </source>
</evidence>
<comment type="subcellular location">
    <subcellularLocation>
        <location evidence="1">Membrane</location>
        <topology evidence="1">Multi-pass membrane protein</topology>
    </subcellularLocation>
</comment>
<evidence type="ECO:0000313" key="7">
    <source>
        <dbReference type="EMBL" id="CBY15767.1"/>
    </source>
</evidence>
<dbReference type="GO" id="GO:0016020">
    <property type="term" value="C:membrane"/>
    <property type="evidence" value="ECO:0007669"/>
    <property type="project" value="UniProtKB-SubCell"/>
</dbReference>
<keyword evidence="3 6" id="KW-0812">Transmembrane</keyword>
<name>E4Y1M3_OIKDI</name>
<dbReference type="Gene3D" id="6.10.110.10">
    <property type="match status" value="1"/>
</dbReference>
<feature type="transmembrane region" description="Helical" evidence="6">
    <location>
        <begin position="219"/>
        <end position="246"/>
    </location>
</feature>
<evidence type="ECO:0000256" key="2">
    <source>
        <dbReference type="ARBA" id="ARBA00007262"/>
    </source>
</evidence>
<evidence type="ECO:0000256" key="5">
    <source>
        <dbReference type="ARBA" id="ARBA00023136"/>
    </source>
</evidence>
<dbReference type="InterPro" id="IPR009311">
    <property type="entry name" value="IFI6/IFI27-like"/>
</dbReference>